<evidence type="ECO:0000313" key="2">
    <source>
        <dbReference type="EMBL" id="PED81552.1"/>
    </source>
</evidence>
<name>A0AA91ZSP4_9BACI</name>
<reference evidence="2 3" key="1">
    <citation type="submission" date="2017-09" db="EMBL/GenBank/DDBJ databases">
        <title>Large-scale bioinformatics analysis of Bacillus genomes uncovers conserved roles of natural products in bacterial physiology.</title>
        <authorList>
            <consortium name="Agbiome Team Llc"/>
            <person name="Bleich R.M."/>
            <person name="Grubbs K.J."/>
            <person name="Santa Maria K.C."/>
            <person name="Allen S.E."/>
            <person name="Farag S."/>
            <person name="Shank E.A."/>
            <person name="Bowers A."/>
        </authorList>
    </citation>
    <scope>NUCLEOTIDE SEQUENCE [LARGE SCALE GENOMIC DNA]</scope>
    <source>
        <strain evidence="2 3">AFS092012</strain>
    </source>
</reference>
<proteinExistence type="predicted"/>
<dbReference type="Proteomes" id="UP000221020">
    <property type="component" value="Unassembled WGS sequence"/>
</dbReference>
<accession>A0AA91ZSP4</accession>
<keyword evidence="1" id="KW-0175">Coiled coil</keyword>
<dbReference type="EMBL" id="NVOR01000060">
    <property type="protein sequence ID" value="PED81552.1"/>
    <property type="molecule type" value="Genomic_DNA"/>
</dbReference>
<sequence>MLNWKLYEDYKEQDRKALELTERYAKKVKDAKEGVTAAVVAYEDVLKKEFAGESVATQKKKALSDIDKARTALQVAEEEAKQANEYAEQELQGTISRVELANDWNENIEPAIRKERLVPIVEKAHKGLKEYYSALADFYKLNDEFSGLLSELQEIERSAWRAGEKRMYTYTDIAQLGDIPKPSDDDLMQVYRTRDLPDAYKEEN</sequence>
<evidence type="ECO:0000313" key="3">
    <source>
        <dbReference type="Proteomes" id="UP000221020"/>
    </source>
</evidence>
<gene>
    <name evidence="2" type="ORF">CON65_16560</name>
</gene>
<feature type="coiled-coil region" evidence="1">
    <location>
        <begin position="59"/>
        <end position="86"/>
    </location>
</feature>
<evidence type="ECO:0000256" key="1">
    <source>
        <dbReference type="SAM" id="Coils"/>
    </source>
</evidence>
<dbReference type="RefSeq" id="WP_097895964.1">
    <property type="nucleotide sequence ID" value="NZ_NVOR01000060.1"/>
</dbReference>
<comment type="caution">
    <text evidence="2">The sequence shown here is derived from an EMBL/GenBank/DDBJ whole genome shotgun (WGS) entry which is preliminary data.</text>
</comment>
<organism evidence="2 3">
    <name type="scientific">Bacillus pseudomycoides</name>
    <dbReference type="NCBI Taxonomy" id="64104"/>
    <lineage>
        <taxon>Bacteria</taxon>
        <taxon>Bacillati</taxon>
        <taxon>Bacillota</taxon>
        <taxon>Bacilli</taxon>
        <taxon>Bacillales</taxon>
        <taxon>Bacillaceae</taxon>
        <taxon>Bacillus</taxon>
        <taxon>Bacillus cereus group</taxon>
    </lineage>
</organism>
<dbReference type="AlphaFoldDB" id="A0AA91ZSP4"/>
<protein>
    <submittedName>
        <fullName evidence="2">Uncharacterized protein</fullName>
    </submittedName>
</protein>